<feature type="compositionally biased region" description="Acidic residues" evidence="6">
    <location>
        <begin position="131"/>
        <end position="140"/>
    </location>
</feature>
<evidence type="ECO:0000256" key="5">
    <source>
        <dbReference type="ARBA" id="ARBA00023242"/>
    </source>
</evidence>
<evidence type="ECO:0000256" key="4">
    <source>
        <dbReference type="ARBA" id="ARBA00023163"/>
    </source>
</evidence>
<keyword evidence="8" id="KW-1185">Reference proteome</keyword>
<feature type="compositionally biased region" description="Low complexity" evidence="6">
    <location>
        <begin position="45"/>
        <end position="66"/>
    </location>
</feature>
<evidence type="ECO:0000313" key="7">
    <source>
        <dbReference type="EMBL" id="ORZ25066.1"/>
    </source>
</evidence>
<feature type="region of interest" description="Disordered" evidence="6">
    <location>
        <begin position="125"/>
        <end position="180"/>
    </location>
</feature>
<protein>
    <recommendedName>
        <fullName evidence="9">SNF5-domain-containing protein</fullName>
    </recommendedName>
</protein>
<reference evidence="7 8" key="1">
    <citation type="submission" date="2016-07" db="EMBL/GenBank/DDBJ databases">
        <title>Pervasive Adenine N6-methylation of Active Genes in Fungi.</title>
        <authorList>
            <consortium name="DOE Joint Genome Institute"/>
            <person name="Mondo S.J."/>
            <person name="Dannebaum R.O."/>
            <person name="Kuo R.C."/>
            <person name="Labutti K."/>
            <person name="Haridas S."/>
            <person name="Kuo A."/>
            <person name="Salamov A."/>
            <person name="Ahrendt S.R."/>
            <person name="Lipzen A."/>
            <person name="Sullivan W."/>
            <person name="Andreopoulos W.B."/>
            <person name="Clum A."/>
            <person name="Lindquist E."/>
            <person name="Daum C."/>
            <person name="Ramamoorthy G.K."/>
            <person name="Gryganskyi A."/>
            <person name="Culley D."/>
            <person name="Magnuson J.K."/>
            <person name="James T.Y."/>
            <person name="O'Malley M.A."/>
            <person name="Stajich J.E."/>
            <person name="Spatafora J.W."/>
            <person name="Visel A."/>
            <person name="Grigoriev I.V."/>
        </authorList>
    </citation>
    <scope>NUCLEOTIDE SEQUENCE [LARGE SCALE GENOMIC DNA]</scope>
    <source>
        <strain evidence="7 8">NRRL 1336</strain>
    </source>
</reference>
<feature type="compositionally biased region" description="Basic residues" evidence="6">
    <location>
        <begin position="418"/>
        <end position="431"/>
    </location>
</feature>
<feature type="compositionally biased region" description="Polar residues" evidence="6">
    <location>
        <begin position="1"/>
        <end position="34"/>
    </location>
</feature>
<dbReference type="PANTHER" id="PTHR10019">
    <property type="entry name" value="SNF5"/>
    <property type="match status" value="1"/>
</dbReference>
<gene>
    <name evidence="7" type="ORF">BCR42DRAFT_362993</name>
</gene>
<feature type="compositionally biased region" description="Low complexity" evidence="6">
    <location>
        <begin position="148"/>
        <end position="159"/>
    </location>
</feature>
<evidence type="ECO:0008006" key="9">
    <source>
        <dbReference type="Google" id="ProtNLM"/>
    </source>
</evidence>
<keyword evidence="5" id="KW-0539">Nucleus</keyword>
<dbReference type="STRING" id="90262.A0A1X2IZR2"/>
<evidence type="ECO:0000256" key="6">
    <source>
        <dbReference type="SAM" id="MobiDB-lite"/>
    </source>
</evidence>
<dbReference type="AlphaFoldDB" id="A0A1X2IZR2"/>
<feature type="region of interest" description="Disordered" evidence="6">
    <location>
        <begin position="418"/>
        <end position="444"/>
    </location>
</feature>
<evidence type="ECO:0000256" key="1">
    <source>
        <dbReference type="ARBA" id="ARBA00004123"/>
    </source>
</evidence>
<proteinExistence type="inferred from homology"/>
<evidence type="ECO:0000256" key="3">
    <source>
        <dbReference type="ARBA" id="ARBA00023015"/>
    </source>
</evidence>
<accession>A0A1X2IZR2</accession>
<dbReference type="Proteomes" id="UP000193560">
    <property type="component" value="Unassembled WGS sequence"/>
</dbReference>
<comment type="subcellular location">
    <subcellularLocation>
        <location evidence="1">Nucleus</location>
    </subcellularLocation>
</comment>
<dbReference type="Pfam" id="PF04855">
    <property type="entry name" value="SNF5"/>
    <property type="match status" value="1"/>
</dbReference>
<evidence type="ECO:0000313" key="8">
    <source>
        <dbReference type="Proteomes" id="UP000193560"/>
    </source>
</evidence>
<keyword evidence="3" id="KW-0805">Transcription regulation</keyword>
<sequence>MSNFNRVNLSTNPSQPSATLSVPNVNALPTQHGNVLSPAQPLTMQQQQQLPQQQQQRQLLPQQQQQRFAYTQQPPNFTHYQPPHSMISPSLNQTQGVYTSYPARLLQSEDNALLLPSSYLNNKRTRFNGGDGDDSDDEFGEGNTDTGSRTATLRATTRSRNAKDATPGDDDSTSIEPKTTPVTIGAVKEFMNLPRSLRLKTHVNPDQQELDRAASMKEVLVPIRLDIDVDDVKLRDVFLWNMNEQFLTPEKFAEMLCQDIGLEPYRYVSLIAESIRTQVMDFETIYDIELPMENYIRVAINLDLQVGKVNLRDRFEWDLNNTSTNAPEVFSRQLAAELGVGGEYVTIISHAIREQLYRHKRQMVDDYVTDGGITEPLSSAYRNLETANAWTPQMEILSNEELEKLLIAQERNIRRLRRENRFKRSRRRGSLPRRQSGSNVGTPS</sequence>
<dbReference type="EMBL" id="MCGE01000001">
    <property type="protein sequence ID" value="ORZ25066.1"/>
    <property type="molecule type" value="Genomic_DNA"/>
</dbReference>
<name>A0A1X2IZR2_9FUNG</name>
<evidence type="ECO:0000256" key="2">
    <source>
        <dbReference type="ARBA" id="ARBA00010239"/>
    </source>
</evidence>
<feature type="compositionally biased region" description="Polar residues" evidence="6">
    <location>
        <begin position="435"/>
        <end position="444"/>
    </location>
</feature>
<keyword evidence="4" id="KW-0804">Transcription</keyword>
<dbReference type="InterPro" id="IPR006939">
    <property type="entry name" value="SNF5"/>
</dbReference>
<organism evidence="7 8">
    <name type="scientific">Absidia repens</name>
    <dbReference type="NCBI Taxonomy" id="90262"/>
    <lineage>
        <taxon>Eukaryota</taxon>
        <taxon>Fungi</taxon>
        <taxon>Fungi incertae sedis</taxon>
        <taxon>Mucoromycota</taxon>
        <taxon>Mucoromycotina</taxon>
        <taxon>Mucoromycetes</taxon>
        <taxon>Mucorales</taxon>
        <taxon>Cunninghamellaceae</taxon>
        <taxon>Absidia</taxon>
    </lineage>
</organism>
<feature type="region of interest" description="Disordered" evidence="6">
    <location>
        <begin position="1"/>
        <end position="66"/>
    </location>
</feature>
<dbReference type="GO" id="GO:0006338">
    <property type="term" value="P:chromatin remodeling"/>
    <property type="evidence" value="ECO:0007669"/>
    <property type="project" value="InterPro"/>
</dbReference>
<comment type="similarity">
    <text evidence="2">Belongs to the SNF5 family.</text>
</comment>
<dbReference type="OrthoDB" id="10258327at2759"/>
<dbReference type="GO" id="GO:0000228">
    <property type="term" value="C:nuclear chromosome"/>
    <property type="evidence" value="ECO:0007669"/>
    <property type="project" value="InterPro"/>
</dbReference>
<comment type="caution">
    <text evidence="7">The sequence shown here is derived from an EMBL/GenBank/DDBJ whole genome shotgun (WGS) entry which is preliminary data.</text>
</comment>